<dbReference type="OrthoDB" id="9807350at2"/>
<dbReference type="InterPro" id="IPR001036">
    <property type="entry name" value="Acrflvin-R"/>
</dbReference>
<dbReference type="FunFam" id="1.20.1640.10:FF:000001">
    <property type="entry name" value="Efflux pump membrane transporter"/>
    <property type="match status" value="1"/>
</dbReference>
<dbReference type="KEGG" id="pht:BLM14_28855"/>
<dbReference type="Proteomes" id="UP000232163">
    <property type="component" value="Unassembled WGS sequence"/>
</dbReference>
<dbReference type="SUPFAM" id="SSF82866">
    <property type="entry name" value="Multidrug efflux transporter AcrB transmembrane domain"/>
    <property type="match status" value="2"/>
</dbReference>
<feature type="transmembrane region" description="Helical" evidence="8">
    <location>
        <begin position="909"/>
        <end position="934"/>
    </location>
</feature>
<keyword evidence="6 8" id="KW-1133">Transmembrane helix</keyword>
<keyword evidence="5 8" id="KW-0812">Transmembrane</keyword>
<dbReference type="GO" id="GO:0005886">
    <property type="term" value="C:plasma membrane"/>
    <property type="evidence" value="ECO:0007669"/>
    <property type="project" value="UniProtKB-SubCell"/>
</dbReference>
<evidence type="ECO:0000256" key="7">
    <source>
        <dbReference type="ARBA" id="ARBA00023136"/>
    </source>
</evidence>
<feature type="transmembrane region" description="Helical" evidence="8">
    <location>
        <begin position="986"/>
        <end position="1011"/>
    </location>
</feature>
<proteinExistence type="predicted"/>
<keyword evidence="10" id="KW-1185">Reference proteome</keyword>
<dbReference type="EMBL" id="MZMT01000033">
    <property type="protein sequence ID" value="PIO44276.1"/>
    <property type="molecule type" value="Genomic_DNA"/>
</dbReference>
<protein>
    <submittedName>
        <fullName evidence="9">Acriflavine resistance protein B</fullName>
    </submittedName>
</protein>
<dbReference type="InterPro" id="IPR027463">
    <property type="entry name" value="AcrB_DN_DC_subdom"/>
</dbReference>
<dbReference type="Gene3D" id="1.20.1640.10">
    <property type="entry name" value="Multidrug efflux transporter AcrB transmembrane domain"/>
    <property type="match status" value="2"/>
</dbReference>
<sequence length="1038" mass="110901">MNISSIFIRRPIATILLSIALAASGLFAYKFLPVAALPEVDFPIITVSAKLPGAAPDTMANAVATPLIKQFSTIQAISTISATSTLGSTQITLEFDLNRNIDQAAADVEAAIASTLRRLPSNMTTPPSYRKTNPADAPVVLVALQSDTMQLSKLDDYAENVMSPAFSTITGVGEVQVLGAKEYAVRVEVDPNAVTARGIGLDELTNAVAANNSIAPVGTISSPTQQMAIEADTQAQNADTFRQIIVASPNGKLVRLGDVARVVDSVATTQTESRYDGKPSLVLAVFRQPGANTVDVVDRVKAILPQFQQDLGPTASIHTLNDRSASIRQAVSDVQFTLILTIALVIMVIFVFLRRLSATMIPIIAVPLSLIATLGAMYVLGFSIDNISLLGLTLSVGLVVDDAIVMLENITRHIEDGMSPREAALKGSAEIGFTIISITTSLVAVFIPILLMGGVVGRIFNEFAVVVTVAIVASALVSLTLTPMLCSHLRGEKHGKGDAKKPFTERVFDIVQSGYARVLDLCLRARPVILAVFLLTVVATVYLFYTINKGFLPTEDIGQLSISTEARQDISFEAMVALQKQVADAISSRPYVAHIVSNVGGGFNSSSLNQGRFFVELKPKAERAPLESVLSDLRRTLAKVPGINSYPVAVQNLRIGGVSSNAQYQYVLQSVSAADLYPWSQKIMLAMQQERNTFIDVSSNLQNNALQANLVIDQDKAQLLGINSDQLRNTLYYAFGTNQASTIFSTGDSYQVILELDPAIPWTTDKLDQMQIRSTTTNKLIPLSAFAHVERKTGLLAVSQLGQLPAVTISFNLPQGVALSQAVQELDALKTQLNVPGTITSTFTGTAKVFEQSLANQGLLVGAAILTIYIVLGILYESFVHPLTILTGLPAAAAGALATLEVFGYDLSVIAIIGILMLIGIVKKNAIMMIDFALARQRAGETSFDAIREACLVRFRPIMMTTFAALMGTIPIAIGAGASSELRQPLGVAVVGGLVVSQILTLFITPVIFLYMEDLSRALNTLGNRLVGKHAPDTVAAE</sequence>
<keyword evidence="4" id="KW-0997">Cell inner membrane</keyword>
<gene>
    <name evidence="9" type="ORF">B5P45_13465</name>
</gene>
<organism evidence="9 10">
    <name type="scientific">Phyllobacterium zundukense</name>
    <dbReference type="NCBI Taxonomy" id="1867719"/>
    <lineage>
        <taxon>Bacteria</taxon>
        <taxon>Pseudomonadati</taxon>
        <taxon>Pseudomonadota</taxon>
        <taxon>Alphaproteobacteria</taxon>
        <taxon>Hyphomicrobiales</taxon>
        <taxon>Phyllobacteriaceae</taxon>
        <taxon>Phyllobacterium</taxon>
    </lineage>
</organism>
<dbReference type="Gene3D" id="3.30.70.1430">
    <property type="entry name" value="Multidrug efflux transporter AcrB pore domain"/>
    <property type="match status" value="2"/>
</dbReference>
<name>A0A2N9VXQ8_9HYPH</name>
<feature type="transmembrane region" description="Helical" evidence="8">
    <location>
        <begin position="527"/>
        <end position="545"/>
    </location>
</feature>
<reference evidence="10" key="1">
    <citation type="journal article" date="2017" name="Int J Environ Stud">
        <title>Does the Miocene-Pliocene relict legume Oxytropis triphylla form nitrogen-fixing nodules with a combination of bacterial strains?</title>
        <authorList>
            <person name="Safronova V."/>
            <person name="Belimov A."/>
            <person name="Sazanova A."/>
            <person name="Kuznetsova I."/>
            <person name="Popova J."/>
            <person name="Andronov E."/>
            <person name="Verkhozina A."/>
            <person name="Tikhonovich I."/>
        </authorList>
    </citation>
    <scope>NUCLEOTIDE SEQUENCE [LARGE SCALE GENOMIC DNA]</scope>
    <source>
        <strain evidence="10">Tri-38</strain>
    </source>
</reference>
<accession>A0A2N9VXQ8</accession>
<feature type="transmembrane region" description="Helical" evidence="8">
    <location>
        <begin position="858"/>
        <end position="876"/>
    </location>
</feature>
<dbReference type="AlphaFoldDB" id="A0A2N9VXQ8"/>
<evidence type="ECO:0000256" key="4">
    <source>
        <dbReference type="ARBA" id="ARBA00022519"/>
    </source>
</evidence>
<keyword evidence="7 8" id="KW-0472">Membrane</keyword>
<dbReference type="RefSeq" id="WP_100003591.1">
    <property type="nucleotide sequence ID" value="NZ_CP017944.1"/>
</dbReference>
<dbReference type="PRINTS" id="PR00702">
    <property type="entry name" value="ACRIFLAVINRP"/>
</dbReference>
<dbReference type="Gene3D" id="3.30.70.1320">
    <property type="entry name" value="Multidrug efflux transporter AcrB pore domain like"/>
    <property type="match status" value="1"/>
</dbReference>
<feature type="transmembrane region" description="Helical" evidence="8">
    <location>
        <begin position="463"/>
        <end position="486"/>
    </location>
</feature>
<dbReference type="Gene3D" id="3.30.70.1440">
    <property type="entry name" value="Multidrug efflux transporter AcrB pore domain"/>
    <property type="match status" value="1"/>
</dbReference>
<dbReference type="Pfam" id="PF00873">
    <property type="entry name" value="ACR_tran"/>
    <property type="match status" value="1"/>
</dbReference>
<feature type="transmembrane region" description="Helical" evidence="8">
    <location>
        <begin position="431"/>
        <end position="451"/>
    </location>
</feature>
<dbReference type="GO" id="GO:0042910">
    <property type="term" value="F:xenobiotic transmembrane transporter activity"/>
    <property type="evidence" value="ECO:0007669"/>
    <property type="project" value="TreeGrafter"/>
</dbReference>
<feature type="transmembrane region" description="Helical" evidence="8">
    <location>
        <begin position="334"/>
        <end position="353"/>
    </location>
</feature>
<comment type="caution">
    <text evidence="9">The sequence shown here is derived from an EMBL/GenBank/DDBJ whole genome shotgun (WGS) entry which is preliminary data.</text>
</comment>
<dbReference type="SUPFAM" id="SSF82714">
    <property type="entry name" value="Multidrug efflux transporter AcrB TolC docking domain, DN and DC subdomains"/>
    <property type="match status" value="2"/>
</dbReference>
<feature type="transmembrane region" description="Helical" evidence="8">
    <location>
        <begin position="360"/>
        <end position="381"/>
    </location>
</feature>
<keyword evidence="3" id="KW-1003">Cell membrane</keyword>
<evidence type="ECO:0000313" key="10">
    <source>
        <dbReference type="Proteomes" id="UP000232163"/>
    </source>
</evidence>
<dbReference type="SUPFAM" id="SSF82693">
    <property type="entry name" value="Multidrug efflux transporter AcrB pore domain, PN1, PN2, PC1 and PC2 subdomains"/>
    <property type="match status" value="3"/>
</dbReference>
<evidence type="ECO:0000256" key="5">
    <source>
        <dbReference type="ARBA" id="ARBA00022692"/>
    </source>
</evidence>
<dbReference type="PANTHER" id="PTHR32063">
    <property type="match status" value="1"/>
</dbReference>
<feature type="transmembrane region" description="Helical" evidence="8">
    <location>
        <begin position="955"/>
        <end position="974"/>
    </location>
</feature>
<dbReference type="Gene3D" id="3.30.2090.10">
    <property type="entry name" value="Multidrug efflux transporter AcrB TolC docking domain, DN and DC subdomains"/>
    <property type="match status" value="2"/>
</dbReference>
<comment type="subcellular location">
    <subcellularLocation>
        <location evidence="1">Cell inner membrane</location>
        <topology evidence="1">Multi-pass membrane protein</topology>
    </subcellularLocation>
</comment>
<evidence type="ECO:0000256" key="2">
    <source>
        <dbReference type="ARBA" id="ARBA00022448"/>
    </source>
</evidence>
<evidence type="ECO:0000256" key="6">
    <source>
        <dbReference type="ARBA" id="ARBA00022989"/>
    </source>
</evidence>
<keyword evidence="2" id="KW-0813">Transport</keyword>
<evidence type="ECO:0000256" key="1">
    <source>
        <dbReference type="ARBA" id="ARBA00004429"/>
    </source>
</evidence>
<evidence type="ECO:0000256" key="3">
    <source>
        <dbReference type="ARBA" id="ARBA00022475"/>
    </source>
</evidence>
<evidence type="ECO:0000313" key="9">
    <source>
        <dbReference type="EMBL" id="PIO44276.1"/>
    </source>
</evidence>
<evidence type="ECO:0000256" key="8">
    <source>
        <dbReference type="SAM" id="Phobius"/>
    </source>
</evidence>
<dbReference type="PANTHER" id="PTHR32063:SF21">
    <property type="entry name" value="MULTIDRUG RESISTANCE PROTEIN MDTB"/>
    <property type="match status" value="1"/>
</dbReference>